<dbReference type="GeneID" id="26900236"/>
<evidence type="ECO:0000256" key="7">
    <source>
        <dbReference type="PROSITE-ProRule" id="PRU00182"/>
    </source>
</evidence>
<evidence type="ECO:0000259" key="8">
    <source>
        <dbReference type="SMART" id="SM00363"/>
    </source>
</evidence>
<dbReference type="SMART" id="SM00363">
    <property type="entry name" value="S4"/>
    <property type="match status" value="1"/>
</dbReference>
<organism evidence="10">
    <name type="scientific">Hydnora visseri</name>
    <name type="common">Visser's hydnora</name>
    <name type="synonym">Subterranean holoparasitic plant</name>
    <dbReference type="NCBI Taxonomy" id="1329980"/>
    <lineage>
        <taxon>Eukaryota</taxon>
        <taxon>Viridiplantae</taxon>
        <taxon>Streptophyta</taxon>
        <taxon>Embryophyta</taxon>
        <taxon>Tracheophyta</taxon>
        <taxon>Spermatophyta</taxon>
        <taxon>Magnoliopsida</taxon>
        <taxon>Magnoliidae</taxon>
        <taxon>Piperales</taxon>
        <taxon>Hydnoraceae</taxon>
        <taxon>Hydnora</taxon>
    </lineage>
</organism>
<keyword evidence="10" id="KW-0934">Plastid</keyword>
<evidence type="ECO:0000256" key="6">
    <source>
        <dbReference type="ARBA" id="ARBA00035158"/>
    </source>
</evidence>
<feature type="domain" description="Small ribosomal subunit protein uS4 N-terminal" evidence="9">
    <location>
        <begin position="6"/>
        <end position="83"/>
    </location>
</feature>
<dbReference type="GO" id="GO:0042274">
    <property type="term" value="P:ribosomal small subunit biogenesis"/>
    <property type="evidence" value="ECO:0007669"/>
    <property type="project" value="TreeGrafter"/>
</dbReference>
<dbReference type="GO" id="GO:0003735">
    <property type="term" value="F:structural constituent of ribosome"/>
    <property type="evidence" value="ECO:0007669"/>
    <property type="project" value="TreeGrafter"/>
</dbReference>
<dbReference type="InterPro" id="IPR036986">
    <property type="entry name" value="S4_RNA-bd_sf"/>
</dbReference>
<evidence type="ECO:0000256" key="2">
    <source>
        <dbReference type="ARBA" id="ARBA00022730"/>
    </source>
</evidence>
<reference evidence="10" key="1">
    <citation type="journal article" date="2016" name="Genome Biol. Evol.">
        <title>Detecting and Characterizing the Highly Divergent Plastid Genome of the Nonphotosynthetic Parasitic Plant Hydnora visseri (Hydnoraceae).</title>
        <authorList>
            <person name="Naumann J."/>
            <person name="Der J.P."/>
            <person name="Wafula E.K."/>
            <person name="Jones S.S."/>
            <person name="Wagner S.T."/>
            <person name="Honaas L.A."/>
            <person name="Ralph P.E."/>
            <person name="Bolin J.F."/>
            <person name="Maass E."/>
            <person name="Neinhuis C."/>
            <person name="Wanke S."/>
            <person name="dePamphilis C.W."/>
        </authorList>
    </citation>
    <scope>NUCLEOTIDE SEQUENCE</scope>
</reference>
<evidence type="ECO:0000256" key="4">
    <source>
        <dbReference type="ARBA" id="ARBA00022980"/>
    </source>
</evidence>
<dbReference type="GO" id="GO:0015935">
    <property type="term" value="C:small ribosomal subunit"/>
    <property type="evidence" value="ECO:0007669"/>
    <property type="project" value="TreeGrafter"/>
</dbReference>
<evidence type="ECO:0000259" key="9">
    <source>
        <dbReference type="SMART" id="SM01390"/>
    </source>
</evidence>
<protein>
    <recommendedName>
        <fullName evidence="6">Small ribosomal subunit protein uS4c</fullName>
    </recommendedName>
</protein>
<dbReference type="RefSeq" id="YP_009231662.1">
    <property type="nucleotide sequence ID" value="NC_029358.1"/>
</dbReference>
<dbReference type="PROSITE" id="PS50889">
    <property type="entry name" value="S4"/>
    <property type="match status" value="1"/>
</dbReference>
<comment type="similarity">
    <text evidence="1">Belongs to the universal ribosomal protein uS4 family.</text>
</comment>
<keyword evidence="4 10" id="KW-0689">Ribosomal protein</keyword>
<accession>A0A0X9MDD8</accession>
<feature type="domain" description="RNA-binding S4" evidence="8">
    <location>
        <begin position="84"/>
        <end position="147"/>
    </location>
</feature>
<keyword evidence="5" id="KW-0687">Ribonucleoprotein</keyword>
<gene>
    <name evidence="10" type="primary">rps4</name>
    <name evidence="10" type="ORF">AP062_004</name>
</gene>
<dbReference type="Pfam" id="PF00163">
    <property type="entry name" value="Ribosomal_S4"/>
    <property type="match status" value="1"/>
</dbReference>
<dbReference type="PANTHER" id="PTHR11831">
    <property type="entry name" value="30S 40S RIBOSOMAL PROTEIN"/>
    <property type="match status" value="1"/>
</dbReference>
<dbReference type="Pfam" id="PF01479">
    <property type="entry name" value="S4"/>
    <property type="match status" value="1"/>
</dbReference>
<evidence type="ECO:0000256" key="3">
    <source>
        <dbReference type="ARBA" id="ARBA00022884"/>
    </source>
</evidence>
<evidence type="ECO:0000256" key="1">
    <source>
        <dbReference type="ARBA" id="ARBA00007465"/>
    </source>
</evidence>
<dbReference type="InterPro" id="IPR002942">
    <property type="entry name" value="S4_RNA-bd"/>
</dbReference>
<proteinExistence type="inferred from homology"/>
<keyword evidence="2" id="KW-0699">rRNA-binding</keyword>
<geneLocation type="plastid" evidence="10"/>
<dbReference type="InterPro" id="IPR022801">
    <property type="entry name" value="Ribosomal_uS4"/>
</dbReference>
<dbReference type="GO" id="GO:0019843">
    <property type="term" value="F:rRNA binding"/>
    <property type="evidence" value="ECO:0007669"/>
    <property type="project" value="UniProtKB-KW"/>
</dbReference>
<evidence type="ECO:0000313" key="10">
    <source>
        <dbReference type="EMBL" id="ALZ49980.1"/>
    </source>
</evidence>
<dbReference type="SMART" id="SM01390">
    <property type="entry name" value="Ribosomal_S4"/>
    <property type="match status" value="1"/>
</dbReference>
<dbReference type="Gene3D" id="3.10.290.10">
    <property type="entry name" value="RNA-binding S4 domain"/>
    <property type="match status" value="1"/>
</dbReference>
<dbReference type="SUPFAM" id="SSF55174">
    <property type="entry name" value="Alpha-L RNA-binding motif"/>
    <property type="match status" value="1"/>
</dbReference>
<dbReference type="CDD" id="cd00165">
    <property type="entry name" value="S4"/>
    <property type="match status" value="1"/>
</dbReference>
<dbReference type="PANTHER" id="PTHR11831:SF4">
    <property type="entry name" value="SMALL RIBOSOMAL SUBUNIT PROTEIN US4M"/>
    <property type="match status" value="1"/>
</dbReference>
<dbReference type="Gene3D" id="1.10.1050.10">
    <property type="entry name" value="Ribosomal Protein S4 Delta 41, Chain A, domain 1"/>
    <property type="match status" value="1"/>
</dbReference>
<keyword evidence="3 7" id="KW-0694">RNA-binding</keyword>
<dbReference type="EMBL" id="KT970098">
    <property type="protein sequence ID" value="ALZ49980.1"/>
    <property type="molecule type" value="Genomic_DNA"/>
</dbReference>
<dbReference type="AlphaFoldDB" id="A0A0X9MDD8"/>
<sequence>MSSHYHYTKPIYKQLTRFGIFIKKKRKIRKRNPREKSRYHEKLEEKQKLRFYHGIGEKQLRKYIYISKKSKEPTNEALTKLLFMRLDHVIVNLGICHTIFEARQYISHKNILINNNLVNFPNHCCNINDEITILSSKKKLIVSKKKLVNEKEWISLKSNKTKIIEYYSNIKN</sequence>
<evidence type="ECO:0000256" key="5">
    <source>
        <dbReference type="ARBA" id="ARBA00023274"/>
    </source>
</evidence>
<name>A0A0X9MDD8_HYDVS</name>
<dbReference type="InterPro" id="IPR001912">
    <property type="entry name" value="Ribosomal_uS4_N"/>
</dbReference>